<dbReference type="Pfam" id="PF13439">
    <property type="entry name" value="Glyco_transf_4"/>
    <property type="match status" value="1"/>
</dbReference>
<dbReference type="CDD" id="cd03811">
    <property type="entry name" value="GT4_GT28_WabH-like"/>
    <property type="match status" value="1"/>
</dbReference>
<sequence length="371" mass="41883">MSKRILMIIDGLPGGGAEKVVLTLAQGLINSGHQVSLFSLRNVCDYSLPSGLDYQVIEDRCRSPWRKLTETSRRAALLDKAVRYSETRQGKFDLVLSHLHKTDRIVSSSRALDPLRTWYCIHGIFSASYLARKSGFSLWLKRQKIRHVYRHRQVIAVSQYALDDLINHIGVKASRTDVIFNPFDFNEIKRLSLEPCPLAGEDFLVHVGRFHETKRHDRLLEAYAQSGIQAPLILLGQGSPAMKEKLYRLSEQLGVSDRVRFEGFQRNPYPWIHHARMLILSSDSEGFGNVLIEAMSCGTPVVSTRCPGGPASILTGDLSRGLSEMNATSLAEKMREIYDNPPDLHQLDLSIYSLSVICQRYLQLADFRASK</sequence>
<evidence type="ECO:0000259" key="1">
    <source>
        <dbReference type="Pfam" id="PF00534"/>
    </source>
</evidence>
<gene>
    <name evidence="3" type="primary">rfaB</name>
    <name evidence="3" type="ordered locus">PANA_3893</name>
</gene>
<feature type="domain" description="Glycosyl transferase family 1" evidence="1">
    <location>
        <begin position="201"/>
        <end position="347"/>
    </location>
</feature>
<dbReference type="InterPro" id="IPR001296">
    <property type="entry name" value="Glyco_trans_1"/>
</dbReference>
<dbReference type="Pfam" id="PF00534">
    <property type="entry name" value="Glycos_transf_1"/>
    <property type="match status" value="1"/>
</dbReference>
<organism evidence="3 4">
    <name type="scientific">Pantoea ananatis (strain LMG 20103)</name>
    <dbReference type="NCBI Taxonomy" id="706191"/>
    <lineage>
        <taxon>Bacteria</taxon>
        <taxon>Pseudomonadati</taxon>
        <taxon>Pseudomonadota</taxon>
        <taxon>Gammaproteobacteria</taxon>
        <taxon>Enterobacterales</taxon>
        <taxon>Erwiniaceae</taxon>
        <taxon>Pantoea</taxon>
    </lineage>
</organism>
<name>D4GE18_PANAM</name>
<protein>
    <submittedName>
        <fullName evidence="3">RfaB</fullName>
    </submittedName>
</protein>
<evidence type="ECO:0000259" key="2">
    <source>
        <dbReference type="Pfam" id="PF13439"/>
    </source>
</evidence>
<dbReference type="GO" id="GO:0016757">
    <property type="term" value="F:glycosyltransferase activity"/>
    <property type="evidence" value="ECO:0007669"/>
    <property type="project" value="InterPro"/>
</dbReference>
<dbReference type="eggNOG" id="COG0438">
    <property type="taxonomic scope" value="Bacteria"/>
</dbReference>
<dbReference type="SUPFAM" id="SSF53756">
    <property type="entry name" value="UDP-Glycosyltransferase/glycogen phosphorylase"/>
    <property type="match status" value="1"/>
</dbReference>
<dbReference type="GO" id="GO:1901135">
    <property type="term" value="P:carbohydrate derivative metabolic process"/>
    <property type="evidence" value="ECO:0007669"/>
    <property type="project" value="UniProtKB-ARBA"/>
</dbReference>
<feature type="domain" description="Glycosyltransferase subfamily 4-like N-terminal" evidence="2">
    <location>
        <begin position="15"/>
        <end position="185"/>
    </location>
</feature>
<dbReference type="STRING" id="706191.PANA_3893"/>
<dbReference type="Gene3D" id="3.40.50.2000">
    <property type="entry name" value="Glycogen Phosphorylase B"/>
    <property type="match status" value="2"/>
</dbReference>
<keyword evidence="4" id="KW-1185">Reference proteome</keyword>
<dbReference type="InterPro" id="IPR028098">
    <property type="entry name" value="Glyco_trans_4-like_N"/>
</dbReference>
<accession>D4GE18</accession>
<dbReference type="Proteomes" id="UP000001702">
    <property type="component" value="Chromosome"/>
</dbReference>
<dbReference type="PANTHER" id="PTHR12526:SF638">
    <property type="entry name" value="SPORE COAT PROTEIN SA"/>
    <property type="match status" value="1"/>
</dbReference>
<dbReference type="EMBL" id="CP001875">
    <property type="protein sequence ID" value="ADD79060.1"/>
    <property type="molecule type" value="Genomic_DNA"/>
</dbReference>
<dbReference type="CAZy" id="GT4">
    <property type="family name" value="Glycosyltransferase Family 4"/>
</dbReference>
<evidence type="ECO:0000313" key="3">
    <source>
        <dbReference type="EMBL" id="ADD79060.1"/>
    </source>
</evidence>
<dbReference type="HOGENOM" id="CLU_009583_0_0_6"/>
<reference evidence="3 4" key="1">
    <citation type="journal article" date="2010" name="J. Bacteriol.">
        <title>Genome sequence of Pantoea ananatis LMG20103, the causative agent of Eucalyptus blight and dieback.</title>
        <authorList>
            <person name="De Maayer P."/>
            <person name="Chan W.Y."/>
            <person name="Venter S.N."/>
            <person name="Toth I.K."/>
            <person name="Birch P.R."/>
            <person name="Joubert F."/>
            <person name="Coutinho T.A."/>
        </authorList>
    </citation>
    <scope>NUCLEOTIDE SEQUENCE [LARGE SCALE GENOMIC DNA]</scope>
    <source>
        <strain evidence="3 4">LMG 20103</strain>
    </source>
</reference>
<dbReference type="PANTHER" id="PTHR12526">
    <property type="entry name" value="GLYCOSYLTRANSFERASE"/>
    <property type="match status" value="1"/>
</dbReference>
<proteinExistence type="predicted"/>
<evidence type="ECO:0000313" key="4">
    <source>
        <dbReference type="Proteomes" id="UP000001702"/>
    </source>
</evidence>
<dbReference type="AlphaFoldDB" id="D4GE18"/>
<dbReference type="KEGG" id="pam:PANA_3893"/>